<proteinExistence type="predicted"/>
<dbReference type="PANTHER" id="PTHR45931">
    <property type="entry name" value="SI:CH211-59O9.10"/>
    <property type="match status" value="1"/>
</dbReference>
<protein>
    <recommendedName>
        <fullName evidence="5">RING-type domain-containing protein</fullName>
    </recommendedName>
</protein>
<sequence>MNSKAMYRKLPCGHIFHKPCIDKWLYGEDGSCPMCRRTFYHLRLPYLVDYSGVGDEEKKEEGGGGIYFVFEFPLTIEYKA</sequence>
<dbReference type="Proteomes" id="UP000184383">
    <property type="component" value="Unassembled WGS sequence"/>
</dbReference>
<name>A0A1L9R450_ASPWE</name>
<keyword evidence="2 4" id="KW-0863">Zinc-finger</keyword>
<evidence type="ECO:0000313" key="7">
    <source>
        <dbReference type="Proteomes" id="UP000184383"/>
    </source>
</evidence>
<dbReference type="VEuPathDB" id="FungiDB:ASPWEDRAFT_46408"/>
<dbReference type="SUPFAM" id="SSF57850">
    <property type="entry name" value="RING/U-box"/>
    <property type="match status" value="1"/>
</dbReference>
<dbReference type="GO" id="GO:0061630">
    <property type="term" value="F:ubiquitin protein ligase activity"/>
    <property type="evidence" value="ECO:0007669"/>
    <property type="project" value="TreeGrafter"/>
</dbReference>
<feature type="domain" description="RING-type" evidence="5">
    <location>
        <begin position="10"/>
        <end position="36"/>
    </location>
</feature>
<dbReference type="CDD" id="cd16448">
    <property type="entry name" value="RING-H2"/>
    <property type="match status" value="1"/>
</dbReference>
<dbReference type="InterPro" id="IPR001841">
    <property type="entry name" value="Znf_RING"/>
</dbReference>
<dbReference type="GO" id="GO:0005634">
    <property type="term" value="C:nucleus"/>
    <property type="evidence" value="ECO:0007669"/>
    <property type="project" value="TreeGrafter"/>
</dbReference>
<evidence type="ECO:0000259" key="5">
    <source>
        <dbReference type="PROSITE" id="PS50089"/>
    </source>
</evidence>
<keyword evidence="7" id="KW-1185">Reference proteome</keyword>
<dbReference type="EMBL" id="KV878218">
    <property type="protein sequence ID" value="OJJ29652.1"/>
    <property type="molecule type" value="Genomic_DNA"/>
</dbReference>
<dbReference type="RefSeq" id="XP_040683329.1">
    <property type="nucleotide sequence ID" value="XM_040836753.1"/>
</dbReference>
<dbReference type="InterPro" id="IPR051834">
    <property type="entry name" value="RING_finger_E3_ligase"/>
</dbReference>
<keyword evidence="1" id="KW-0479">Metal-binding</keyword>
<dbReference type="PANTHER" id="PTHR45931:SF3">
    <property type="entry name" value="RING ZINC FINGER-CONTAINING PROTEIN"/>
    <property type="match status" value="1"/>
</dbReference>
<dbReference type="PROSITE" id="PS50089">
    <property type="entry name" value="ZF_RING_2"/>
    <property type="match status" value="1"/>
</dbReference>
<accession>A0A1L9R450</accession>
<evidence type="ECO:0000256" key="3">
    <source>
        <dbReference type="ARBA" id="ARBA00022833"/>
    </source>
</evidence>
<evidence type="ECO:0000256" key="4">
    <source>
        <dbReference type="PROSITE-ProRule" id="PRU00175"/>
    </source>
</evidence>
<organism evidence="6 7">
    <name type="scientific">Aspergillus wentii DTO 134E9</name>
    <dbReference type="NCBI Taxonomy" id="1073089"/>
    <lineage>
        <taxon>Eukaryota</taxon>
        <taxon>Fungi</taxon>
        <taxon>Dikarya</taxon>
        <taxon>Ascomycota</taxon>
        <taxon>Pezizomycotina</taxon>
        <taxon>Eurotiomycetes</taxon>
        <taxon>Eurotiomycetidae</taxon>
        <taxon>Eurotiales</taxon>
        <taxon>Aspergillaceae</taxon>
        <taxon>Aspergillus</taxon>
        <taxon>Aspergillus subgen. Cremei</taxon>
    </lineage>
</organism>
<dbReference type="STRING" id="1073089.A0A1L9R450"/>
<dbReference type="AlphaFoldDB" id="A0A1L9R450"/>
<dbReference type="GeneID" id="63752601"/>
<keyword evidence="3" id="KW-0862">Zinc</keyword>
<reference evidence="7" key="1">
    <citation type="journal article" date="2017" name="Genome Biol.">
        <title>Comparative genomics reveals high biological diversity and specific adaptations in the industrially and medically important fungal genus Aspergillus.</title>
        <authorList>
            <person name="de Vries R.P."/>
            <person name="Riley R."/>
            <person name="Wiebenga A."/>
            <person name="Aguilar-Osorio G."/>
            <person name="Amillis S."/>
            <person name="Uchima C.A."/>
            <person name="Anderluh G."/>
            <person name="Asadollahi M."/>
            <person name="Askin M."/>
            <person name="Barry K."/>
            <person name="Battaglia E."/>
            <person name="Bayram O."/>
            <person name="Benocci T."/>
            <person name="Braus-Stromeyer S.A."/>
            <person name="Caldana C."/>
            <person name="Canovas D."/>
            <person name="Cerqueira G.C."/>
            <person name="Chen F."/>
            <person name="Chen W."/>
            <person name="Choi C."/>
            <person name="Clum A."/>
            <person name="Dos Santos R.A."/>
            <person name="Damasio A.R."/>
            <person name="Diallinas G."/>
            <person name="Emri T."/>
            <person name="Fekete E."/>
            <person name="Flipphi M."/>
            <person name="Freyberg S."/>
            <person name="Gallo A."/>
            <person name="Gournas C."/>
            <person name="Habgood R."/>
            <person name="Hainaut M."/>
            <person name="Harispe M.L."/>
            <person name="Henrissat B."/>
            <person name="Hilden K.S."/>
            <person name="Hope R."/>
            <person name="Hossain A."/>
            <person name="Karabika E."/>
            <person name="Karaffa L."/>
            <person name="Karanyi Z."/>
            <person name="Krasevec N."/>
            <person name="Kuo A."/>
            <person name="Kusch H."/>
            <person name="LaButti K."/>
            <person name="Lagendijk E.L."/>
            <person name="Lapidus A."/>
            <person name="Levasseur A."/>
            <person name="Lindquist E."/>
            <person name="Lipzen A."/>
            <person name="Logrieco A.F."/>
            <person name="MacCabe A."/>
            <person name="Maekelae M.R."/>
            <person name="Malavazi I."/>
            <person name="Melin P."/>
            <person name="Meyer V."/>
            <person name="Mielnichuk N."/>
            <person name="Miskei M."/>
            <person name="Molnar A.P."/>
            <person name="Mule G."/>
            <person name="Ngan C.Y."/>
            <person name="Orejas M."/>
            <person name="Orosz E."/>
            <person name="Ouedraogo J.P."/>
            <person name="Overkamp K.M."/>
            <person name="Park H.-S."/>
            <person name="Perrone G."/>
            <person name="Piumi F."/>
            <person name="Punt P.J."/>
            <person name="Ram A.F."/>
            <person name="Ramon A."/>
            <person name="Rauscher S."/>
            <person name="Record E."/>
            <person name="Riano-Pachon D.M."/>
            <person name="Robert V."/>
            <person name="Roehrig J."/>
            <person name="Ruller R."/>
            <person name="Salamov A."/>
            <person name="Salih N.S."/>
            <person name="Samson R.A."/>
            <person name="Sandor E."/>
            <person name="Sanguinetti M."/>
            <person name="Schuetze T."/>
            <person name="Sepcic K."/>
            <person name="Shelest E."/>
            <person name="Sherlock G."/>
            <person name="Sophianopoulou V."/>
            <person name="Squina F.M."/>
            <person name="Sun H."/>
            <person name="Susca A."/>
            <person name="Todd R.B."/>
            <person name="Tsang A."/>
            <person name="Unkles S.E."/>
            <person name="van de Wiele N."/>
            <person name="van Rossen-Uffink D."/>
            <person name="Oliveira J.V."/>
            <person name="Vesth T.C."/>
            <person name="Visser J."/>
            <person name="Yu J.-H."/>
            <person name="Zhou M."/>
            <person name="Andersen M.R."/>
            <person name="Archer D.B."/>
            <person name="Baker S.E."/>
            <person name="Benoit I."/>
            <person name="Brakhage A.A."/>
            <person name="Braus G.H."/>
            <person name="Fischer R."/>
            <person name="Frisvad J.C."/>
            <person name="Goldman G.H."/>
            <person name="Houbraken J."/>
            <person name="Oakley B."/>
            <person name="Pocsi I."/>
            <person name="Scazzocchio C."/>
            <person name="Seiboth B."/>
            <person name="vanKuyk P.A."/>
            <person name="Wortman J."/>
            <person name="Dyer P.S."/>
            <person name="Grigoriev I.V."/>
        </authorList>
    </citation>
    <scope>NUCLEOTIDE SEQUENCE [LARGE SCALE GENOMIC DNA]</scope>
    <source>
        <strain evidence="7">DTO 134E9</strain>
    </source>
</reference>
<dbReference type="Gene3D" id="3.30.40.10">
    <property type="entry name" value="Zinc/RING finger domain, C3HC4 (zinc finger)"/>
    <property type="match status" value="1"/>
</dbReference>
<evidence type="ECO:0000313" key="6">
    <source>
        <dbReference type="EMBL" id="OJJ29652.1"/>
    </source>
</evidence>
<dbReference type="GO" id="GO:0006511">
    <property type="term" value="P:ubiquitin-dependent protein catabolic process"/>
    <property type="evidence" value="ECO:0007669"/>
    <property type="project" value="TreeGrafter"/>
</dbReference>
<dbReference type="OrthoDB" id="8062037at2759"/>
<evidence type="ECO:0000256" key="1">
    <source>
        <dbReference type="ARBA" id="ARBA00022723"/>
    </source>
</evidence>
<evidence type="ECO:0000256" key="2">
    <source>
        <dbReference type="ARBA" id="ARBA00022771"/>
    </source>
</evidence>
<dbReference type="GO" id="GO:0008270">
    <property type="term" value="F:zinc ion binding"/>
    <property type="evidence" value="ECO:0007669"/>
    <property type="project" value="UniProtKB-KW"/>
</dbReference>
<gene>
    <name evidence="6" type="ORF">ASPWEDRAFT_46408</name>
</gene>
<dbReference type="Pfam" id="PF13639">
    <property type="entry name" value="zf-RING_2"/>
    <property type="match status" value="1"/>
</dbReference>
<dbReference type="InterPro" id="IPR013083">
    <property type="entry name" value="Znf_RING/FYVE/PHD"/>
</dbReference>